<dbReference type="AlphaFoldDB" id="A0A6A1VPS4"/>
<dbReference type="SUPFAM" id="SSF52058">
    <property type="entry name" value="L domain-like"/>
    <property type="match status" value="1"/>
</dbReference>
<evidence type="ECO:0000256" key="1">
    <source>
        <dbReference type="ARBA" id="ARBA00022737"/>
    </source>
</evidence>
<evidence type="ECO:0000313" key="4">
    <source>
        <dbReference type="EMBL" id="KAB1214864.1"/>
    </source>
</evidence>
<protein>
    <submittedName>
        <fullName evidence="4">DNA damage-binding protein 2</fullName>
    </submittedName>
</protein>
<dbReference type="OrthoDB" id="20669at2759"/>
<feature type="repeat" description="WD" evidence="2">
    <location>
        <begin position="689"/>
        <end position="724"/>
    </location>
</feature>
<evidence type="ECO:0000256" key="2">
    <source>
        <dbReference type="PROSITE-ProRule" id="PRU00221"/>
    </source>
</evidence>
<dbReference type="InterPro" id="IPR036322">
    <property type="entry name" value="WD40_repeat_dom_sf"/>
</dbReference>
<name>A0A6A1VPS4_9ROSI</name>
<evidence type="ECO:0000313" key="5">
    <source>
        <dbReference type="Proteomes" id="UP000516437"/>
    </source>
</evidence>
<dbReference type="InterPro" id="IPR001680">
    <property type="entry name" value="WD40_rpt"/>
</dbReference>
<dbReference type="InterPro" id="IPR032675">
    <property type="entry name" value="LRR_dom_sf"/>
</dbReference>
<dbReference type="Pfam" id="PF00400">
    <property type="entry name" value="WD40"/>
    <property type="match status" value="1"/>
</dbReference>
<dbReference type="InterPro" id="IPR003603">
    <property type="entry name" value="U2A'_phosphoprotein32A_C"/>
</dbReference>
<feature type="domain" description="U2A'/phosphoprotein 32 family A C-terminal" evidence="3">
    <location>
        <begin position="435"/>
        <end position="453"/>
    </location>
</feature>
<dbReference type="GO" id="GO:0080008">
    <property type="term" value="C:Cul4-RING E3 ubiquitin ligase complex"/>
    <property type="evidence" value="ECO:0007669"/>
    <property type="project" value="InterPro"/>
</dbReference>
<dbReference type="Gene3D" id="2.130.10.10">
    <property type="entry name" value="YVTN repeat-like/Quinoprotein amine dehydrogenase"/>
    <property type="match status" value="1"/>
</dbReference>
<proteinExistence type="predicted"/>
<dbReference type="Gene3D" id="3.80.10.10">
    <property type="entry name" value="Ribonuclease Inhibitor"/>
    <property type="match status" value="1"/>
</dbReference>
<dbReference type="PROSITE" id="PS50082">
    <property type="entry name" value="WD_REPEATS_2"/>
    <property type="match status" value="1"/>
</dbReference>
<sequence length="892" mass="99837">MCETRVANLWTTTAALLKLPSLVELRFQNCLCCKDTGPCPASPGEKSNFHAGEAIGIAQLNRRYYSEASSTDNGGATCHVLSTKETARNLLYPDDSKATCEIQSRTEKYSATSEAKIHNSQREKCTVVLSIDQLKDADMSPLTDVFMAIDSSDIDAVDILQESHCVLSKKSVTALMNAINIKLHRVDLLNMPLGKDVLWDVCKDGLACEVLNFRSLHIRKLNMVGVYMRLHTLNLDFCTSLAELQKDCFSCIPNLMRLSMCETRVANLWTTTAALLKLPSLVELRFQNCLCCKDTGPCPASPGEKSNFHAGEAIGIAQLNRRYYSEASSTDNGGATCHVLSTKETARNLLYPDDSKATCEIQSRTEKYSATSEVKLSGYVEDMSLLELSSTALPDLNGQAKAQNESQDKDELTMTNGAMTLTMDNSHHPSPICFEKHYRDYMIASLPRLEVLDNIAIRNMDRQTAKAIFSKHYEYLPYSRRCKESVADILFNREITSGIYFHKPFKPKQVYPHRNGQHFFLRSLSAAKLGSSGWPLLHPVSNYHHTFKEESMRLRPRQFEYHPLDSSLMALGTLDGEVVVINHESGKIVRYIPSIGAMNSVLGLSWLKKHPSKLVAGSDNGSLRLFDIIHMPQKAVDISCCSAMVPFDDFEHLTSLHVNSTDDQFLASGYSKKVALYDISSGKRLQVFTNMHREPINVVKFAHHSPFLFATSSFDRDVKMWDLRQNPARPCYTASSSRGNVMVCFSPDDLYLLVSAVDNEVKQLLAADGRLCMNFEIASSGSSHNYTRSYYMNGRDYIISGSCDEHAVRICCAQTGRRLRDVHLEDKESGNSMFVQSLRGDPFREFHMSVLAASKRPSSNCEIIKVNLLAPSQYDEEYSYYPHSGPSYYLGG</sequence>
<dbReference type="InterPro" id="IPR015943">
    <property type="entry name" value="WD40/YVTN_repeat-like_dom_sf"/>
</dbReference>
<dbReference type="GO" id="GO:0071493">
    <property type="term" value="P:cellular response to UV-B"/>
    <property type="evidence" value="ECO:0007669"/>
    <property type="project" value="InterPro"/>
</dbReference>
<dbReference type="InterPro" id="IPR046377">
    <property type="entry name" value="DHU1"/>
</dbReference>
<dbReference type="PANTHER" id="PTHR47201:SF3">
    <property type="entry name" value="U2A'_PHOSPHOPROTEIN 32 FAMILY A C-TERMINAL DOMAIN-CONTAINING PROTEIN"/>
    <property type="match status" value="1"/>
</dbReference>
<organism evidence="4 5">
    <name type="scientific">Morella rubra</name>
    <name type="common">Chinese bayberry</name>
    <dbReference type="NCBI Taxonomy" id="262757"/>
    <lineage>
        <taxon>Eukaryota</taxon>
        <taxon>Viridiplantae</taxon>
        <taxon>Streptophyta</taxon>
        <taxon>Embryophyta</taxon>
        <taxon>Tracheophyta</taxon>
        <taxon>Spermatophyta</taxon>
        <taxon>Magnoliopsida</taxon>
        <taxon>eudicotyledons</taxon>
        <taxon>Gunneridae</taxon>
        <taxon>Pentapetalae</taxon>
        <taxon>rosids</taxon>
        <taxon>fabids</taxon>
        <taxon>Fagales</taxon>
        <taxon>Myricaceae</taxon>
        <taxon>Morella</taxon>
    </lineage>
</organism>
<dbReference type="SUPFAM" id="SSF50978">
    <property type="entry name" value="WD40 repeat-like"/>
    <property type="match status" value="1"/>
</dbReference>
<dbReference type="PANTHER" id="PTHR47201">
    <property type="entry name" value="BNAC09G30780D PROTEIN"/>
    <property type="match status" value="1"/>
</dbReference>
<dbReference type="SMART" id="SM00320">
    <property type="entry name" value="WD40"/>
    <property type="match status" value="4"/>
</dbReference>
<evidence type="ECO:0000259" key="3">
    <source>
        <dbReference type="SMART" id="SM00446"/>
    </source>
</evidence>
<reference evidence="4 5" key="1">
    <citation type="journal article" date="2019" name="Plant Biotechnol. J.">
        <title>The red bayberry genome and genetic basis of sex determination.</title>
        <authorList>
            <person name="Jia H.M."/>
            <person name="Jia H.J."/>
            <person name="Cai Q.L."/>
            <person name="Wang Y."/>
            <person name="Zhao H.B."/>
            <person name="Yang W.F."/>
            <person name="Wang G.Y."/>
            <person name="Li Y.H."/>
            <person name="Zhan D.L."/>
            <person name="Shen Y.T."/>
            <person name="Niu Q.F."/>
            <person name="Chang L."/>
            <person name="Qiu J."/>
            <person name="Zhao L."/>
            <person name="Xie H.B."/>
            <person name="Fu W.Y."/>
            <person name="Jin J."/>
            <person name="Li X.W."/>
            <person name="Jiao Y."/>
            <person name="Zhou C.C."/>
            <person name="Tu T."/>
            <person name="Chai C.Y."/>
            <person name="Gao J.L."/>
            <person name="Fan L.J."/>
            <person name="van de Weg E."/>
            <person name="Wang J.Y."/>
            <person name="Gao Z.S."/>
        </authorList>
    </citation>
    <scope>NUCLEOTIDE SEQUENCE [LARGE SCALE GENOMIC DNA]</scope>
    <source>
        <tissue evidence="4">Leaves</tissue>
    </source>
</reference>
<keyword evidence="2" id="KW-0853">WD repeat</keyword>
<accession>A0A6A1VPS4</accession>
<keyword evidence="5" id="KW-1185">Reference proteome</keyword>
<dbReference type="Pfam" id="PF20919">
    <property type="entry name" value="DHU1_N"/>
    <property type="match status" value="3"/>
</dbReference>
<dbReference type="InterPro" id="IPR048514">
    <property type="entry name" value="DHU1_N"/>
</dbReference>
<dbReference type="EMBL" id="RXIC02000023">
    <property type="protein sequence ID" value="KAB1214864.1"/>
    <property type="molecule type" value="Genomic_DNA"/>
</dbReference>
<comment type="caution">
    <text evidence="4">The sequence shown here is derived from an EMBL/GenBank/DDBJ whole genome shotgun (WGS) entry which is preliminary data.</text>
</comment>
<gene>
    <name evidence="4" type="ORF">CJ030_MR5G018746</name>
</gene>
<keyword evidence="1" id="KW-0677">Repeat</keyword>
<dbReference type="Proteomes" id="UP000516437">
    <property type="component" value="Chromosome 5"/>
</dbReference>
<dbReference type="SMART" id="SM00446">
    <property type="entry name" value="LRRcap"/>
    <property type="match status" value="1"/>
</dbReference>